<reference evidence="2" key="1">
    <citation type="submission" date="2017-02" db="EMBL/GenBank/DDBJ databases">
        <authorList>
            <person name="Tafer H."/>
            <person name="Lopandic K."/>
        </authorList>
    </citation>
    <scope>NUCLEOTIDE SEQUENCE [LARGE SCALE GENOMIC DNA]</scope>
    <source>
        <strain evidence="2">CBS 366.77</strain>
    </source>
</reference>
<accession>A0A3A2ZSU8</accession>
<name>A0A3A2ZSU8_9EURO</name>
<dbReference type="EMBL" id="MVGC01000049">
    <property type="protein sequence ID" value="RJE25403.1"/>
    <property type="molecule type" value="Genomic_DNA"/>
</dbReference>
<dbReference type="OrthoDB" id="4158189at2759"/>
<evidence type="ECO:0000313" key="1">
    <source>
        <dbReference type="EMBL" id="RJE25403.1"/>
    </source>
</evidence>
<sequence length="139" mass="14998">MCCGTPRASNGGRIAVLFSPSSSSDAPEMYTLLFHNSSPGGTKAIFRGNDDKASNLIRDCRRMDLRIEKYGILTSSTTDPKSIPPLHNFRLDPGKNADKKLEFDLPNLDLGVSDTGIVGRQVTLLAEDRALGVGIVGYN</sequence>
<dbReference type="AlphaFoldDB" id="A0A3A2ZSU8"/>
<proteinExistence type="predicted"/>
<dbReference type="Proteomes" id="UP000266188">
    <property type="component" value="Unassembled WGS sequence"/>
</dbReference>
<evidence type="ECO:0000313" key="2">
    <source>
        <dbReference type="Proteomes" id="UP000266188"/>
    </source>
</evidence>
<organism evidence="1 2">
    <name type="scientific">Aspergillus sclerotialis</name>
    <dbReference type="NCBI Taxonomy" id="2070753"/>
    <lineage>
        <taxon>Eukaryota</taxon>
        <taxon>Fungi</taxon>
        <taxon>Dikarya</taxon>
        <taxon>Ascomycota</taxon>
        <taxon>Pezizomycotina</taxon>
        <taxon>Eurotiomycetes</taxon>
        <taxon>Eurotiomycetidae</taxon>
        <taxon>Eurotiales</taxon>
        <taxon>Aspergillaceae</taxon>
        <taxon>Aspergillus</taxon>
        <taxon>Aspergillus subgen. Polypaecilum</taxon>
    </lineage>
</organism>
<keyword evidence="2" id="KW-1185">Reference proteome</keyword>
<dbReference type="STRING" id="2070753.A0A3A2ZSU8"/>
<comment type="caution">
    <text evidence="1">The sequence shown here is derived from an EMBL/GenBank/DDBJ whole genome shotgun (WGS) entry which is preliminary data.</text>
</comment>
<gene>
    <name evidence="1" type="ORF">PHISCL_02294</name>
</gene>
<protein>
    <submittedName>
        <fullName evidence="1">Uncharacterized protein</fullName>
    </submittedName>
</protein>